<gene>
    <name evidence="2" type="ORF">ACFFLM_10155</name>
</gene>
<evidence type="ECO:0000256" key="1">
    <source>
        <dbReference type="SAM" id="MobiDB-lite"/>
    </source>
</evidence>
<organism evidence="2 3">
    <name type="scientific">Deinococcus oregonensis</name>
    <dbReference type="NCBI Taxonomy" id="1805970"/>
    <lineage>
        <taxon>Bacteria</taxon>
        <taxon>Thermotogati</taxon>
        <taxon>Deinococcota</taxon>
        <taxon>Deinococci</taxon>
        <taxon>Deinococcales</taxon>
        <taxon>Deinococcaceae</taxon>
        <taxon>Deinococcus</taxon>
    </lineage>
</organism>
<name>A0ABV6AXT5_9DEIO</name>
<dbReference type="Proteomes" id="UP001589733">
    <property type="component" value="Unassembled WGS sequence"/>
</dbReference>
<feature type="region of interest" description="Disordered" evidence="1">
    <location>
        <begin position="331"/>
        <end position="350"/>
    </location>
</feature>
<reference evidence="2 3" key="1">
    <citation type="submission" date="2024-09" db="EMBL/GenBank/DDBJ databases">
        <authorList>
            <person name="Sun Q."/>
            <person name="Mori K."/>
        </authorList>
    </citation>
    <scope>NUCLEOTIDE SEQUENCE [LARGE SCALE GENOMIC DNA]</scope>
    <source>
        <strain evidence="2 3">JCM 13503</strain>
    </source>
</reference>
<feature type="compositionally biased region" description="Pro residues" evidence="1">
    <location>
        <begin position="338"/>
        <end position="348"/>
    </location>
</feature>
<dbReference type="RefSeq" id="WP_380008979.1">
    <property type="nucleotide sequence ID" value="NZ_JBHLYR010000031.1"/>
</dbReference>
<evidence type="ECO:0000313" key="2">
    <source>
        <dbReference type="EMBL" id="MFB9992325.1"/>
    </source>
</evidence>
<protein>
    <submittedName>
        <fullName evidence="2">Uncharacterized protein</fullName>
    </submittedName>
</protein>
<evidence type="ECO:0000313" key="3">
    <source>
        <dbReference type="Proteomes" id="UP001589733"/>
    </source>
</evidence>
<proteinExistence type="predicted"/>
<keyword evidence="3" id="KW-1185">Reference proteome</keyword>
<dbReference type="EMBL" id="JBHLYR010000031">
    <property type="protein sequence ID" value="MFB9992325.1"/>
    <property type="molecule type" value="Genomic_DNA"/>
</dbReference>
<comment type="caution">
    <text evidence="2">The sequence shown here is derived from an EMBL/GenBank/DDBJ whole genome shotgun (WGS) entry which is preliminary data.</text>
</comment>
<sequence length="660" mass="71246">MALLTYLTLEDRPVHRETLANLLWPVGGGLGSLRVELSKLRQIGIDLSPGRAPLLRSTLLTDLHDLEQWSRAAAGTSGALDWLRGLPLGGLDDAMSPELLPWLESQRDRISAQVQQALQNALAYAAQQGHTAQVALLRHRAEALGLILSQPPDVQAFHPARALAGPLAEDLLRASRLAERAPHLLLFAGRHGSGRREALQAALERHPWPVAQLDAVGHPTLLVMSLMMRLLPLLREDLRPALHALMARSLPAAQAMTGLSALLLEANAPLTVVMYGAEALSEEVAPLFDFALNWPLPFLLVLVTTDTREAALMQLLGRHVRPERFTLSRSRPLFAPDLSPPDQPPPDPATERHLFQVARQSEGWATAALALLPLPQPLPYRVPMPPEVRAMLIGEAYQALNGHMALLAPLAALPGPFSAEAALYTLQWTAGGAGAKQMLDHRALERALQSGLLERVPAHLDVALPGGQFSVPDGDHPLAFCSELQRAALAGTLDSALRASLRQSSDSASFSCNLRSDSAPLPVQPAPVRSAFPAQPETMRSTTVSLPGGYRLHLAPDLFTVLRLGARGHRPPELRLHQPTPPGAQHWQFSFCLDTPYSTDGFPLWLIGSAENAESVTPISVPESGQWYTVSGDLPTPGAPFVLGLQSHDLVLHLAGLTFS</sequence>
<accession>A0ABV6AXT5</accession>